<evidence type="ECO:0000256" key="5">
    <source>
        <dbReference type="ARBA" id="ARBA00022786"/>
    </source>
</evidence>
<keyword evidence="5" id="KW-0833">Ubl conjugation pathway</keyword>
<keyword evidence="4" id="KW-0808">Transferase</keyword>
<sequence length="65" mass="7298">PELLEQLQCPLSLDFMKDPVMAASGQTYERAAIEKWLAMGKRTDPMSGQQLEHTDLVPNVLVRSL</sequence>
<evidence type="ECO:0000256" key="4">
    <source>
        <dbReference type="ARBA" id="ARBA00022679"/>
    </source>
</evidence>
<evidence type="ECO:0000256" key="3">
    <source>
        <dbReference type="ARBA" id="ARBA00012483"/>
    </source>
</evidence>
<dbReference type="PANTHER" id="PTHR46573:SF1">
    <property type="entry name" value="WD REPEAT, SAM AND U-BOX DOMAIN-CONTAINING PROTEIN 1"/>
    <property type="match status" value="1"/>
</dbReference>
<dbReference type="Pfam" id="PF04564">
    <property type="entry name" value="U-box"/>
    <property type="match status" value="1"/>
</dbReference>
<reference evidence="7" key="2">
    <citation type="submission" date="2024-10" db="UniProtKB">
        <authorList>
            <consortium name="EnsemblProtists"/>
        </authorList>
    </citation>
    <scope>IDENTIFICATION</scope>
</reference>
<dbReference type="Proteomes" id="UP000013827">
    <property type="component" value="Unassembled WGS sequence"/>
</dbReference>
<dbReference type="RefSeq" id="XP_005792895.1">
    <property type="nucleotide sequence ID" value="XM_005792838.1"/>
</dbReference>
<evidence type="ECO:0000259" key="6">
    <source>
        <dbReference type="PROSITE" id="PS51698"/>
    </source>
</evidence>
<proteinExistence type="predicted"/>
<dbReference type="STRING" id="2903.R1FXL2"/>
<name>A0A0D3KXI1_EMIH1</name>
<comment type="catalytic activity">
    <reaction evidence="1">
        <text>S-ubiquitinyl-[E2 ubiquitin-conjugating enzyme]-L-cysteine + [acceptor protein]-L-lysine = [E2 ubiquitin-conjugating enzyme]-L-cysteine + N(6)-ubiquitinyl-[acceptor protein]-L-lysine.</text>
        <dbReference type="EC" id="2.3.2.27"/>
    </reaction>
</comment>
<dbReference type="KEGG" id="ehx:EMIHUDRAFT_60320"/>
<dbReference type="GO" id="GO:0061630">
    <property type="term" value="F:ubiquitin protein ligase activity"/>
    <property type="evidence" value="ECO:0007669"/>
    <property type="project" value="UniProtKB-EC"/>
</dbReference>
<evidence type="ECO:0000313" key="8">
    <source>
        <dbReference type="Proteomes" id="UP000013827"/>
    </source>
</evidence>
<dbReference type="PaxDb" id="2903-EOD40466"/>
<evidence type="ECO:0000256" key="1">
    <source>
        <dbReference type="ARBA" id="ARBA00000900"/>
    </source>
</evidence>
<reference evidence="8" key="1">
    <citation type="journal article" date="2013" name="Nature">
        <title>Pan genome of the phytoplankton Emiliania underpins its global distribution.</title>
        <authorList>
            <person name="Read B.A."/>
            <person name="Kegel J."/>
            <person name="Klute M.J."/>
            <person name="Kuo A."/>
            <person name="Lefebvre S.C."/>
            <person name="Maumus F."/>
            <person name="Mayer C."/>
            <person name="Miller J."/>
            <person name="Monier A."/>
            <person name="Salamov A."/>
            <person name="Young J."/>
            <person name="Aguilar M."/>
            <person name="Claverie J.M."/>
            <person name="Frickenhaus S."/>
            <person name="Gonzalez K."/>
            <person name="Herman E.K."/>
            <person name="Lin Y.C."/>
            <person name="Napier J."/>
            <person name="Ogata H."/>
            <person name="Sarno A.F."/>
            <person name="Shmutz J."/>
            <person name="Schroeder D."/>
            <person name="de Vargas C."/>
            <person name="Verret F."/>
            <person name="von Dassow P."/>
            <person name="Valentin K."/>
            <person name="Van de Peer Y."/>
            <person name="Wheeler G."/>
            <person name="Dacks J.B."/>
            <person name="Delwiche C.F."/>
            <person name="Dyhrman S.T."/>
            <person name="Glockner G."/>
            <person name="John U."/>
            <person name="Richards T."/>
            <person name="Worden A.Z."/>
            <person name="Zhang X."/>
            <person name="Grigoriev I.V."/>
            <person name="Allen A.E."/>
            <person name="Bidle K."/>
            <person name="Borodovsky M."/>
            <person name="Bowler C."/>
            <person name="Brownlee C."/>
            <person name="Cock J.M."/>
            <person name="Elias M."/>
            <person name="Gladyshev V.N."/>
            <person name="Groth M."/>
            <person name="Guda C."/>
            <person name="Hadaegh A."/>
            <person name="Iglesias-Rodriguez M.D."/>
            <person name="Jenkins J."/>
            <person name="Jones B.M."/>
            <person name="Lawson T."/>
            <person name="Leese F."/>
            <person name="Lindquist E."/>
            <person name="Lobanov A."/>
            <person name="Lomsadze A."/>
            <person name="Malik S.B."/>
            <person name="Marsh M.E."/>
            <person name="Mackinder L."/>
            <person name="Mock T."/>
            <person name="Mueller-Roeber B."/>
            <person name="Pagarete A."/>
            <person name="Parker M."/>
            <person name="Probert I."/>
            <person name="Quesneville H."/>
            <person name="Raines C."/>
            <person name="Rensing S.A."/>
            <person name="Riano-Pachon D.M."/>
            <person name="Richier S."/>
            <person name="Rokitta S."/>
            <person name="Shiraiwa Y."/>
            <person name="Soanes D.M."/>
            <person name="van der Giezen M."/>
            <person name="Wahlund T.M."/>
            <person name="Williams B."/>
            <person name="Wilson W."/>
            <person name="Wolfe G."/>
            <person name="Wurch L.L."/>
        </authorList>
    </citation>
    <scope>NUCLEOTIDE SEQUENCE</scope>
</reference>
<dbReference type="HOGENOM" id="CLU_114384_3_1_1"/>
<dbReference type="InterPro" id="IPR013083">
    <property type="entry name" value="Znf_RING/FYVE/PHD"/>
</dbReference>
<dbReference type="InterPro" id="IPR052085">
    <property type="entry name" value="WD-SAM-U-box"/>
</dbReference>
<dbReference type="GeneID" id="17285737"/>
<feature type="domain" description="U-box" evidence="6">
    <location>
        <begin position="2"/>
        <end position="65"/>
    </location>
</feature>
<dbReference type="InterPro" id="IPR003613">
    <property type="entry name" value="Ubox_domain"/>
</dbReference>
<keyword evidence="8" id="KW-1185">Reference proteome</keyword>
<dbReference type="Gene3D" id="3.30.40.10">
    <property type="entry name" value="Zinc/RING finger domain, C3HC4 (zinc finger)"/>
    <property type="match status" value="1"/>
</dbReference>
<dbReference type="SUPFAM" id="SSF57850">
    <property type="entry name" value="RING/U-box"/>
    <property type="match status" value="1"/>
</dbReference>
<dbReference type="GO" id="GO:0016567">
    <property type="term" value="P:protein ubiquitination"/>
    <property type="evidence" value="ECO:0007669"/>
    <property type="project" value="InterPro"/>
</dbReference>
<dbReference type="EC" id="2.3.2.27" evidence="3"/>
<comment type="pathway">
    <text evidence="2">Protein modification; protein ubiquitination.</text>
</comment>
<accession>A0A0D3KXI1</accession>
<dbReference type="PANTHER" id="PTHR46573">
    <property type="entry name" value="WD REPEAT, SAM AND U-BOX DOMAIN-CONTAINING PROTEIN 1"/>
    <property type="match status" value="1"/>
</dbReference>
<dbReference type="FunFam" id="3.30.40.10:FF:000442">
    <property type="entry name" value="RING-type E3 ubiquitin transferase"/>
    <property type="match status" value="1"/>
</dbReference>
<evidence type="ECO:0000256" key="2">
    <source>
        <dbReference type="ARBA" id="ARBA00004906"/>
    </source>
</evidence>
<dbReference type="PROSITE" id="PS51698">
    <property type="entry name" value="U_BOX"/>
    <property type="match status" value="1"/>
</dbReference>
<protein>
    <recommendedName>
        <fullName evidence="3">RING-type E3 ubiquitin transferase</fullName>
        <ecNumber evidence="3">2.3.2.27</ecNumber>
    </recommendedName>
</protein>
<organism evidence="7 8">
    <name type="scientific">Emiliania huxleyi (strain CCMP1516)</name>
    <dbReference type="NCBI Taxonomy" id="280463"/>
    <lineage>
        <taxon>Eukaryota</taxon>
        <taxon>Haptista</taxon>
        <taxon>Haptophyta</taxon>
        <taxon>Prymnesiophyceae</taxon>
        <taxon>Isochrysidales</taxon>
        <taxon>Noelaerhabdaceae</taxon>
        <taxon>Emiliania</taxon>
    </lineage>
</organism>
<dbReference type="EnsemblProtists" id="EOD40466">
    <property type="protein sequence ID" value="EOD40466"/>
    <property type="gene ID" value="EMIHUDRAFT_60320"/>
</dbReference>
<evidence type="ECO:0000313" key="7">
    <source>
        <dbReference type="EnsemblProtists" id="EOD40466"/>
    </source>
</evidence>
<dbReference type="SMART" id="SM00504">
    <property type="entry name" value="Ubox"/>
    <property type="match status" value="1"/>
</dbReference>
<dbReference type="CDD" id="cd16655">
    <property type="entry name" value="RING-Ubox_WDSUB1-like"/>
    <property type="match status" value="1"/>
</dbReference>
<dbReference type="AlphaFoldDB" id="A0A0D3KXI1"/>
<dbReference type="eggNOG" id="KOG0167">
    <property type="taxonomic scope" value="Eukaryota"/>
</dbReference>